<dbReference type="SUPFAM" id="SSF88723">
    <property type="entry name" value="PIN domain-like"/>
    <property type="match status" value="1"/>
</dbReference>
<dbReference type="InterPro" id="IPR029060">
    <property type="entry name" value="PIN-like_dom_sf"/>
</dbReference>
<proteinExistence type="predicted"/>
<dbReference type="Gene3D" id="3.40.50.1010">
    <property type="entry name" value="5'-nuclease"/>
    <property type="match status" value="1"/>
</dbReference>
<dbReference type="RefSeq" id="WP_181023785.1">
    <property type="nucleotide sequence ID" value="NZ_FNUX01000011.1"/>
</dbReference>
<gene>
    <name evidence="2" type="ORF">SAMN05216334_11135</name>
</gene>
<evidence type="ECO:0000313" key="2">
    <source>
        <dbReference type="EMBL" id="SEF82827.1"/>
    </source>
</evidence>
<sequence>MNARLFADTNVWIYAHLQRANDPRCQRAAEMVKVLPLIISNQVINEYYSVMLKNKASDAFIQVNIKNMLWHCDVFCLNLETLAAAFEIRERYRFSWWDSLIVASALETECEQLYTEDLQHGQIIEDRLRIVNPFLETTQT</sequence>
<reference evidence="2 3" key="1">
    <citation type="submission" date="2016-10" db="EMBL/GenBank/DDBJ databases">
        <authorList>
            <person name="de Groot N.N."/>
        </authorList>
    </citation>
    <scope>NUCLEOTIDE SEQUENCE [LARGE SCALE GENOMIC DNA]</scope>
    <source>
        <strain evidence="2 3">Nm13</strain>
    </source>
</reference>
<protein>
    <submittedName>
        <fullName evidence="2">Predicted nucleic acid-binding protein, contains PIN domain</fullName>
    </submittedName>
</protein>
<dbReference type="EMBL" id="FNUX01000011">
    <property type="protein sequence ID" value="SEF82827.1"/>
    <property type="molecule type" value="Genomic_DNA"/>
</dbReference>
<dbReference type="CDD" id="cd18692">
    <property type="entry name" value="PIN_VapC-like"/>
    <property type="match status" value="1"/>
</dbReference>
<dbReference type="AlphaFoldDB" id="A0A1H5V8P1"/>
<name>A0A1H5V8P1_9PROT</name>
<feature type="domain" description="PIN" evidence="1">
    <location>
        <begin position="6"/>
        <end position="119"/>
    </location>
</feature>
<evidence type="ECO:0000259" key="1">
    <source>
        <dbReference type="Pfam" id="PF01850"/>
    </source>
</evidence>
<dbReference type="Proteomes" id="UP000236753">
    <property type="component" value="Unassembled WGS sequence"/>
</dbReference>
<accession>A0A1H5V8P1</accession>
<organism evidence="2 3">
    <name type="scientific">Nitrosomonas ureae</name>
    <dbReference type="NCBI Taxonomy" id="44577"/>
    <lineage>
        <taxon>Bacteria</taxon>
        <taxon>Pseudomonadati</taxon>
        <taxon>Pseudomonadota</taxon>
        <taxon>Betaproteobacteria</taxon>
        <taxon>Nitrosomonadales</taxon>
        <taxon>Nitrosomonadaceae</taxon>
        <taxon>Nitrosomonas</taxon>
    </lineage>
</organism>
<dbReference type="InterPro" id="IPR002716">
    <property type="entry name" value="PIN_dom"/>
</dbReference>
<evidence type="ECO:0000313" key="3">
    <source>
        <dbReference type="Proteomes" id="UP000236753"/>
    </source>
</evidence>
<dbReference type="Pfam" id="PF01850">
    <property type="entry name" value="PIN"/>
    <property type="match status" value="1"/>
</dbReference>